<dbReference type="Proteomes" id="UP001552502">
    <property type="component" value="Unassembled WGS sequence"/>
</dbReference>
<dbReference type="EMBL" id="JBEGIE010000040">
    <property type="protein sequence ID" value="MEV4911656.1"/>
    <property type="molecule type" value="Genomic_DNA"/>
</dbReference>
<comment type="caution">
    <text evidence="1">The sequence shown here is derived from an EMBL/GenBank/DDBJ whole genome shotgun (WGS) entry which is preliminary data.</text>
</comment>
<sequence length="47" mass="5423">MSATDTNNAFKCFEFLTREKYANAINGELRQKALKQLDEIKAMNVQK</sequence>
<protein>
    <submittedName>
        <fullName evidence="1">Uncharacterized protein</fullName>
    </submittedName>
</protein>
<proteinExistence type="predicted"/>
<accession>A0ABV3IBM7</accession>
<evidence type="ECO:0000313" key="1">
    <source>
        <dbReference type="EMBL" id="MEV4911656.1"/>
    </source>
</evidence>
<gene>
    <name evidence="1" type="ORF">MRBLBA1_002411</name>
</gene>
<keyword evidence="2" id="KW-1185">Reference proteome</keyword>
<evidence type="ECO:0000313" key="2">
    <source>
        <dbReference type="Proteomes" id="UP001552502"/>
    </source>
</evidence>
<name>A0ABV3IBM7_9BACI</name>
<reference evidence="1 2" key="1">
    <citation type="journal article" date="2023" name="Proc. Natl. Acad. Sci. U.S.A.">
        <title>Bacterial tolerance to host-exuded specialized metabolites structures the maize root microbiome.</title>
        <authorList>
            <person name="Thoenen L."/>
            <person name="Giroud C."/>
            <person name="Kreuzer M."/>
            <person name="Waelchli J."/>
            <person name="Gfeller V."/>
            <person name="Deslandes-Herold G."/>
            <person name="Mateo P."/>
            <person name="Robert C.A.M."/>
            <person name="Ahrens C.H."/>
            <person name="Rubio-Somoza I."/>
            <person name="Bruggmann R."/>
            <person name="Erb M."/>
            <person name="Schlaeppi K."/>
        </authorList>
    </citation>
    <scope>NUCLEOTIDE SEQUENCE [LARGE SCALE GENOMIC DNA]</scope>
    <source>
        <strain evidence="1 2">LBA1-1-1.1</strain>
    </source>
</reference>
<organism evidence="1 2">
    <name type="scientific">Bacillus proteolyticus</name>
    <dbReference type="NCBI Taxonomy" id="2026192"/>
    <lineage>
        <taxon>Bacteria</taxon>
        <taxon>Bacillati</taxon>
        <taxon>Bacillota</taxon>
        <taxon>Bacilli</taxon>
        <taxon>Bacillales</taxon>
        <taxon>Bacillaceae</taxon>
        <taxon>Bacillus</taxon>
        <taxon>Bacillus cereus group</taxon>
    </lineage>
</organism>